<proteinExistence type="predicted"/>
<feature type="signal peptide" evidence="2">
    <location>
        <begin position="1"/>
        <end position="19"/>
    </location>
</feature>
<evidence type="ECO:0000256" key="2">
    <source>
        <dbReference type="SAM" id="SignalP"/>
    </source>
</evidence>
<dbReference type="EMBL" id="OV170227">
    <property type="protein sequence ID" value="CAH0728051.1"/>
    <property type="molecule type" value="Genomic_DNA"/>
</dbReference>
<evidence type="ECO:0000256" key="1">
    <source>
        <dbReference type="SAM" id="MobiDB-lite"/>
    </source>
</evidence>
<accession>A0A8J9YHK4</accession>
<feature type="region of interest" description="Disordered" evidence="1">
    <location>
        <begin position="71"/>
        <end position="112"/>
    </location>
</feature>
<feature type="chain" id="PRO_5035463552" evidence="2">
    <location>
        <begin position="20"/>
        <end position="135"/>
    </location>
</feature>
<evidence type="ECO:0000313" key="4">
    <source>
        <dbReference type="Proteomes" id="UP000838878"/>
    </source>
</evidence>
<feature type="non-terminal residue" evidence="3">
    <location>
        <position position="135"/>
    </location>
</feature>
<evidence type="ECO:0000313" key="3">
    <source>
        <dbReference type="EMBL" id="CAH0728051.1"/>
    </source>
</evidence>
<keyword evidence="4" id="KW-1185">Reference proteome</keyword>
<gene>
    <name evidence="3" type="ORF">BINO364_LOCUS13314</name>
</gene>
<protein>
    <submittedName>
        <fullName evidence="3">Uncharacterized protein</fullName>
    </submittedName>
</protein>
<dbReference type="Proteomes" id="UP000838878">
    <property type="component" value="Chromosome 7"/>
</dbReference>
<sequence length="135" mass="14889">MSRILIVLIAIACFHHASPKPVRRTLNFNMFVLKPQSGSPDRTILATDGMSRFGPLLEYIVQRVQGMMSVRLPPETTPQGDKLKIASVDTSDNEVDGSQESKMPGVVVRPSRTKPGTYEVEIDVVIDDGQPNNIK</sequence>
<reference evidence="3" key="1">
    <citation type="submission" date="2021-12" db="EMBL/GenBank/DDBJ databases">
        <authorList>
            <person name="Martin H S."/>
        </authorList>
    </citation>
    <scope>NUCLEOTIDE SEQUENCE</scope>
</reference>
<name>A0A8J9YHK4_9NEOP</name>
<dbReference type="OrthoDB" id="7338891at2759"/>
<dbReference type="AlphaFoldDB" id="A0A8J9YHK4"/>
<keyword evidence="2" id="KW-0732">Signal</keyword>
<organism evidence="3 4">
    <name type="scientific">Brenthis ino</name>
    <name type="common">lesser marbled fritillary</name>
    <dbReference type="NCBI Taxonomy" id="405034"/>
    <lineage>
        <taxon>Eukaryota</taxon>
        <taxon>Metazoa</taxon>
        <taxon>Ecdysozoa</taxon>
        <taxon>Arthropoda</taxon>
        <taxon>Hexapoda</taxon>
        <taxon>Insecta</taxon>
        <taxon>Pterygota</taxon>
        <taxon>Neoptera</taxon>
        <taxon>Endopterygota</taxon>
        <taxon>Lepidoptera</taxon>
        <taxon>Glossata</taxon>
        <taxon>Ditrysia</taxon>
        <taxon>Papilionoidea</taxon>
        <taxon>Nymphalidae</taxon>
        <taxon>Heliconiinae</taxon>
        <taxon>Argynnini</taxon>
        <taxon>Brenthis</taxon>
    </lineage>
</organism>